<evidence type="ECO:0000313" key="4">
    <source>
        <dbReference type="EMBL" id="GJN06123.1"/>
    </source>
</evidence>
<keyword evidence="2" id="KW-0472">Membrane</keyword>
<dbReference type="PANTHER" id="PTHR37254">
    <property type="entry name" value="OS01G0100500 PROTEIN"/>
    <property type="match status" value="1"/>
</dbReference>
<keyword evidence="2" id="KW-1133">Transmembrane helix</keyword>
<name>A0AAV5D6T0_ELECO</name>
<comment type="caution">
    <text evidence="4">The sequence shown here is derived from an EMBL/GenBank/DDBJ whole genome shotgun (WGS) entry which is preliminary data.</text>
</comment>
<dbReference type="PANTHER" id="PTHR37254:SF1">
    <property type="entry name" value="OS01G0100500 PROTEIN"/>
    <property type="match status" value="1"/>
</dbReference>
<feature type="transmembrane region" description="Helical" evidence="2">
    <location>
        <begin position="603"/>
        <end position="620"/>
    </location>
</feature>
<evidence type="ECO:0000259" key="3">
    <source>
        <dbReference type="Pfam" id="PF07889"/>
    </source>
</evidence>
<accession>A0AAV5D6T0</accession>
<evidence type="ECO:0000313" key="5">
    <source>
        <dbReference type="Proteomes" id="UP001054889"/>
    </source>
</evidence>
<protein>
    <recommendedName>
        <fullName evidence="3">DUF1664 domain-containing protein</fullName>
    </recommendedName>
</protein>
<reference evidence="4" key="1">
    <citation type="journal article" date="2018" name="DNA Res.">
        <title>Multiple hybrid de novo genome assembly of finger millet, an orphan allotetraploid crop.</title>
        <authorList>
            <person name="Hatakeyama M."/>
            <person name="Aluri S."/>
            <person name="Balachadran M.T."/>
            <person name="Sivarajan S.R."/>
            <person name="Patrignani A."/>
            <person name="Gruter S."/>
            <person name="Poveda L."/>
            <person name="Shimizu-Inatsugi R."/>
            <person name="Baeten J."/>
            <person name="Francoijs K.J."/>
            <person name="Nataraja K.N."/>
            <person name="Reddy Y.A.N."/>
            <person name="Phadnis S."/>
            <person name="Ravikumar R.L."/>
            <person name="Schlapbach R."/>
            <person name="Sreeman S.M."/>
            <person name="Shimizu K.K."/>
        </authorList>
    </citation>
    <scope>NUCLEOTIDE SEQUENCE</scope>
</reference>
<keyword evidence="2" id="KW-0812">Transmembrane</keyword>
<feature type="region of interest" description="Disordered" evidence="1">
    <location>
        <begin position="793"/>
        <end position="842"/>
    </location>
</feature>
<dbReference type="EMBL" id="BQKI01000012">
    <property type="protein sequence ID" value="GJN06123.1"/>
    <property type="molecule type" value="Genomic_DNA"/>
</dbReference>
<feature type="transmembrane region" description="Helical" evidence="2">
    <location>
        <begin position="345"/>
        <end position="365"/>
    </location>
</feature>
<sequence>MACSAAHMFAYNATLCACDPGYYLLAGGNGSSCVSLPGGRGGFGDWQVGTVGASRNQSLYFLAPVFSLDAIRRLTQSQAVLLWAALAALLSWFAFCAAARFAGQDPDRHKKLFRARFWISRVDFIFDNNHWAEDQQVLRKRKTELGVSSMSCAQAIAPSTIAMGTPGFLDFRVLPLSTFLTYSCQNTSQGPSISLKCNGCRIPPRDHYVSWQFVDQQRRPAAAVGFQFNLTAKQHGNDKFVSFVSGTVSSENYADDKLKTFRGQDSNVLKIQLFPQIYNNHHNLKLLQPLVQDFTQGSTFSDVRTLNASLQNPADGVINTTLYISYLSDYIVEISSENTLGPVSILASIGGLYAFSVAICLCLMAQCEGRIKKLRNEDTRMLTVLSKQRAQRNWDKVRKFVMYTWGPSNLDPSDRSGQWPESSMMDSIHGSFHKRRKPIRRVTSHANKPKSKPTEMHLCDHKDSSNKTAVPERVCPYGRPPSRVAARRRGEKARWRWAAASRRGEEAAMVLGKLAIVIGSGIAGSVLTGGESGLPDFKDMLSGALKFVTKGAKQGKDGPSTSTSSPHTAQLLTQVNHLREELQMLSNSKNIAIVTVDGRPGPGAYGITAIVVGAIGYLFIRWKGWKLSDMMFVTKRGLSDACNVVGKQVDQVSDSVNAARRHLAGRIDRVDCSLDECQEIAEATQKEVSVIQGDLKAFEKDMQSVHLVVRSLETKLGRLAYSQVASSSPLAAIESPEISRAASLPPALETESPSAVSPRTEAAKVVVVRSSTTMSASGLNMLVGASMPPRRECPGVFSRASSMKEGPSELPRGAPSLTEPSGRKPGSSSLFGALGFLRSTTS</sequence>
<evidence type="ECO:0000256" key="1">
    <source>
        <dbReference type="SAM" id="MobiDB-lite"/>
    </source>
</evidence>
<dbReference type="Pfam" id="PF07889">
    <property type="entry name" value="DUF1664"/>
    <property type="match status" value="1"/>
</dbReference>
<feature type="transmembrane region" description="Helical" evidence="2">
    <location>
        <begin position="80"/>
        <end position="102"/>
    </location>
</feature>
<gene>
    <name evidence="4" type="primary">ga23817</name>
    <name evidence="4" type="ORF">PR202_ga23817</name>
</gene>
<dbReference type="InterPro" id="IPR012458">
    <property type="entry name" value="DUF1664"/>
</dbReference>
<reference evidence="4" key="2">
    <citation type="submission" date="2021-12" db="EMBL/GenBank/DDBJ databases">
        <title>Resequencing data analysis of finger millet.</title>
        <authorList>
            <person name="Hatakeyama M."/>
            <person name="Aluri S."/>
            <person name="Balachadran M.T."/>
            <person name="Sivarajan S.R."/>
            <person name="Poveda L."/>
            <person name="Shimizu-Inatsugi R."/>
            <person name="Schlapbach R."/>
            <person name="Sreeman S.M."/>
            <person name="Shimizu K.K."/>
        </authorList>
    </citation>
    <scope>NUCLEOTIDE SEQUENCE</scope>
</reference>
<dbReference type="Proteomes" id="UP001054889">
    <property type="component" value="Unassembled WGS sequence"/>
</dbReference>
<feature type="domain" description="DUF1664" evidence="3">
    <location>
        <begin position="603"/>
        <end position="723"/>
    </location>
</feature>
<evidence type="ECO:0000256" key="2">
    <source>
        <dbReference type="SAM" id="Phobius"/>
    </source>
</evidence>
<organism evidence="4 5">
    <name type="scientific">Eleusine coracana subsp. coracana</name>
    <dbReference type="NCBI Taxonomy" id="191504"/>
    <lineage>
        <taxon>Eukaryota</taxon>
        <taxon>Viridiplantae</taxon>
        <taxon>Streptophyta</taxon>
        <taxon>Embryophyta</taxon>
        <taxon>Tracheophyta</taxon>
        <taxon>Spermatophyta</taxon>
        <taxon>Magnoliopsida</taxon>
        <taxon>Liliopsida</taxon>
        <taxon>Poales</taxon>
        <taxon>Poaceae</taxon>
        <taxon>PACMAD clade</taxon>
        <taxon>Chloridoideae</taxon>
        <taxon>Cynodonteae</taxon>
        <taxon>Eleusininae</taxon>
        <taxon>Eleusine</taxon>
    </lineage>
</organism>
<feature type="compositionally biased region" description="Basic residues" evidence="1">
    <location>
        <begin position="442"/>
        <end position="451"/>
    </location>
</feature>
<feature type="transmembrane region" description="Helical" evidence="2">
    <location>
        <begin position="510"/>
        <end position="530"/>
    </location>
</feature>
<proteinExistence type="predicted"/>
<feature type="region of interest" description="Disordered" evidence="1">
    <location>
        <begin position="442"/>
        <end position="476"/>
    </location>
</feature>
<keyword evidence="5" id="KW-1185">Reference proteome</keyword>
<dbReference type="AlphaFoldDB" id="A0AAV5D6T0"/>
<feature type="compositionally biased region" description="Basic and acidic residues" evidence="1">
    <location>
        <begin position="452"/>
        <end position="465"/>
    </location>
</feature>